<sequence>MLLGIISDTHDDLAAINEFFQIFEAKQVDLIIHCGDFVTPETFTYLIDKARVVEIPVKAVVGNNESEEDIREIRLVVESGEYPVDMSHDTYDLTFEVGGLECAICHGHDGILLESLIKSGDYDVIFRGHTHRPLEQKVGETQIINPGSCCSKTLGAPTKDRGIALFDTVTRQVDFISLD</sequence>
<dbReference type="InterPro" id="IPR000979">
    <property type="entry name" value="Phosphodiesterase_MJ0936/Vps29"/>
</dbReference>
<evidence type="ECO:0000256" key="1">
    <source>
        <dbReference type="ARBA" id="ARBA00008950"/>
    </source>
</evidence>
<gene>
    <name evidence="6" type="ORF">A3D25_05360</name>
</gene>
<dbReference type="PROSITE" id="PS01269">
    <property type="entry name" value="UPF0025"/>
    <property type="match status" value="1"/>
</dbReference>
<evidence type="ECO:0000256" key="4">
    <source>
        <dbReference type="RuleBase" id="RU362039"/>
    </source>
</evidence>
<dbReference type="InterPro" id="IPR024654">
    <property type="entry name" value="Calcineurin-like_PHP_lpxH"/>
</dbReference>
<organism evidence="6 7">
    <name type="scientific">Candidatus Daviesbacteria bacterium RIFCSPHIGHO2_02_FULL_43_12</name>
    <dbReference type="NCBI Taxonomy" id="1797776"/>
    <lineage>
        <taxon>Bacteria</taxon>
        <taxon>Candidatus Daviesiibacteriota</taxon>
    </lineage>
</organism>
<dbReference type="AlphaFoldDB" id="A0A1F5KH47"/>
<comment type="similarity">
    <text evidence="1 4">Belongs to the metallophosphoesterase superfamily. YfcE family.</text>
</comment>
<dbReference type="InterPro" id="IPR041802">
    <property type="entry name" value="MPP_YfcE"/>
</dbReference>
<accession>A0A1F5KH47</accession>
<protein>
    <recommendedName>
        <fullName evidence="4">Phosphoesterase</fullName>
        <ecNumber evidence="4">3.1.4.-</ecNumber>
    </recommendedName>
</protein>
<dbReference type="InterPro" id="IPR029052">
    <property type="entry name" value="Metallo-depent_PP-like"/>
</dbReference>
<proteinExistence type="inferred from homology"/>
<dbReference type="SUPFAM" id="SSF56300">
    <property type="entry name" value="Metallo-dependent phosphatases"/>
    <property type="match status" value="1"/>
</dbReference>
<keyword evidence="2 4" id="KW-0479">Metal-binding</keyword>
<dbReference type="InterPro" id="IPR020935">
    <property type="entry name" value="PdiEstase_YfcE_CS"/>
</dbReference>
<keyword evidence="3" id="KW-0378">Hydrolase</keyword>
<dbReference type="GO" id="GO:0016787">
    <property type="term" value="F:hydrolase activity"/>
    <property type="evidence" value="ECO:0007669"/>
    <property type="project" value="UniProtKB-UniRule"/>
</dbReference>
<comment type="cofactor">
    <cofactor evidence="4">
        <name>a divalent metal cation</name>
        <dbReference type="ChEBI" id="CHEBI:60240"/>
    </cofactor>
</comment>
<dbReference type="EMBL" id="MFDD01000013">
    <property type="protein sequence ID" value="OGE40276.1"/>
    <property type="molecule type" value="Genomic_DNA"/>
</dbReference>
<evidence type="ECO:0000313" key="6">
    <source>
        <dbReference type="EMBL" id="OGE40276.1"/>
    </source>
</evidence>
<dbReference type="CDD" id="cd00841">
    <property type="entry name" value="MPP_YfcE"/>
    <property type="match status" value="1"/>
</dbReference>
<evidence type="ECO:0000259" key="5">
    <source>
        <dbReference type="Pfam" id="PF12850"/>
    </source>
</evidence>
<dbReference type="InterPro" id="IPR053193">
    <property type="entry name" value="MetalloPDE_YfcE-like"/>
</dbReference>
<dbReference type="GO" id="GO:0046872">
    <property type="term" value="F:metal ion binding"/>
    <property type="evidence" value="ECO:0007669"/>
    <property type="project" value="UniProtKB-KW"/>
</dbReference>
<dbReference type="PANTHER" id="PTHR43165">
    <property type="entry name" value="METALLOPHOSPHOESTERASE"/>
    <property type="match status" value="1"/>
</dbReference>
<feature type="domain" description="Calcineurin-like phosphoesterase" evidence="5">
    <location>
        <begin position="1"/>
        <end position="168"/>
    </location>
</feature>
<dbReference type="Gene3D" id="3.60.21.10">
    <property type="match status" value="1"/>
</dbReference>
<comment type="caution">
    <text evidence="6">The sequence shown here is derived from an EMBL/GenBank/DDBJ whole genome shotgun (WGS) entry which is preliminary data.</text>
</comment>
<dbReference type="NCBIfam" id="TIGR00040">
    <property type="entry name" value="yfcE"/>
    <property type="match status" value="1"/>
</dbReference>
<dbReference type="PANTHER" id="PTHR43165:SF1">
    <property type="entry name" value="PHOSPHODIESTERASE MJ0936"/>
    <property type="match status" value="1"/>
</dbReference>
<dbReference type="Pfam" id="PF12850">
    <property type="entry name" value="Metallophos_2"/>
    <property type="match status" value="1"/>
</dbReference>
<evidence type="ECO:0000313" key="7">
    <source>
        <dbReference type="Proteomes" id="UP000177328"/>
    </source>
</evidence>
<evidence type="ECO:0000256" key="3">
    <source>
        <dbReference type="ARBA" id="ARBA00022801"/>
    </source>
</evidence>
<reference evidence="6 7" key="1">
    <citation type="journal article" date="2016" name="Nat. Commun.">
        <title>Thousands of microbial genomes shed light on interconnected biogeochemical processes in an aquifer system.</title>
        <authorList>
            <person name="Anantharaman K."/>
            <person name="Brown C.T."/>
            <person name="Hug L.A."/>
            <person name="Sharon I."/>
            <person name="Castelle C.J."/>
            <person name="Probst A.J."/>
            <person name="Thomas B.C."/>
            <person name="Singh A."/>
            <person name="Wilkins M.J."/>
            <person name="Karaoz U."/>
            <person name="Brodie E.L."/>
            <person name="Williams K.H."/>
            <person name="Hubbard S.S."/>
            <person name="Banfield J.F."/>
        </authorList>
    </citation>
    <scope>NUCLEOTIDE SEQUENCE [LARGE SCALE GENOMIC DNA]</scope>
</reference>
<evidence type="ECO:0000256" key="2">
    <source>
        <dbReference type="ARBA" id="ARBA00022723"/>
    </source>
</evidence>
<dbReference type="Proteomes" id="UP000177328">
    <property type="component" value="Unassembled WGS sequence"/>
</dbReference>
<name>A0A1F5KH47_9BACT</name>
<dbReference type="EC" id="3.1.4.-" evidence="4"/>